<reference evidence="2" key="1">
    <citation type="submission" date="2014-09" db="EMBL/GenBank/DDBJ databases">
        <title>Genome sequence of the luminous mushroom Mycena chlorophos for searching fungal bioluminescence genes.</title>
        <authorList>
            <person name="Tanaka Y."/>
            <person name="Kasuga D."/>
            <person name="Oba Y."/>
            <person name="Hase S."/>
            <person name="Sato K."/>
            <person name="Oba Y."/>
            <person name="Sakakibara Y."/>
        </authorList>
    </citation>
    <scope>NUCLEOTIDE SEQUENCE</scope>
</reference>
<sequence length="556" mass="61582">MAHATVADIPTEILQEIFEYALPPSWSMHFGAEYPQFSRPVFPDSRHAASTKLALVLVNRAWYDAAIDFLYRSIVLRDVDQIVALVHTLRHRPQLGQTVRRLGLNYRVIPEWETLVVADIDTLMELCPAVSSVSLGWPQNTSVPRLLEIEWFYFPLHPATPTDITSLEIQTLVSPYPNIYPLLSALAPTLEELSLAVPDDFGKIPNQIVFLRVHKLRLLISRDSPLPSAAWVFPALRTLAVAPTSPDMVFDVNGPAPMSLDRTRAIVAAYGANLVELVLPFCQESQGGPLSDDSEVQIAQKILDLCPQLRRFGLSVQFAAVRAQAAGAATQNGLGLGYSIRAFVHPNVEVVHWFGWPAGLGSVYLVPRELKAGMPRLRAYRWIPYEWCYIADDLDSDVGLQEFEYVSASGDDAEPVPVLVSKVQPTAAGGTWLELLFSDSVFGLEEESDEDPDWEPSDSESEASVSESDDDLDYVFGTGDSDSEDSDDSEFWDSGSEIYVKNGDGAEEEEGSDASEEVWVMGREEALEIFANLKRSARLRANLDEEYVVVLDSCLA</sequence>
<evidence type="ECO:0000313" key="2">
    <source>
        <dbReference type="EMBL" id="GAT49142.1"/>
    </source>
</evidence>
<evidence type="ECO:0000256" key="1">
    <source>
        <dbReference type="SAM" id="MobiDB-lite"/>
    </source>
</evidence>
<protein>
    <recommendedName>
        <fullName evidence="4">F-box domain-containing protein</fullName>
    </recommendedName>
</protein>
<accession>A0ABQ0LDE6</accession>
<organism evidence="2 3">
    <name type="scientific">Mycena chlorophos</name>
    <name type="common">Agaric fungus</name>
    <name type="synonym">Agaricus chlorophos</name>
    <dbReference type="NCBI Taxonomy" id="658473"/>
    <lineage>
        <taxon>Eukaryota</taxon>
        <taxon>Fungi</taxon>
        <taxon>Dikarya</taxon>
        <taxon>Basidiomycota</taxon>
        <taxon>Agaricomycotina</taxon>
        <taxon>Agaricomycetes</taxon>
        <taxon>Agaricomycetidae</taxon>
        <taxon>Agaricales</taxon>
        <taxon>Marasmiineae</taxon>
        <taxon>Mycenaceae</taxon>
        <taxon>Mycena</taxon>
    </lineage>
</organism>
<proteinExistence type="predicted"/>
<gene>
    <name evidence="2" type="ORF">MCHLO_06491</name>
</gene>
<feature type="compositionally biased region" description="Acidic residues" evidence="1">
    <location>
        <begin position="446"/>
        <end position="473"/>
    </location>
</feature>
<name>A0ABQ0LDE6_MYCCL</name>
<evidence type="ECO:0008006" key="4">
    <source>
        <dbReference type="Google" id="ProtNLM"/>
    </source>
</evidence>
<keyword evidence="3" id="KW-1185">Reference proteome</keyword>
<feature type="region of interest" description="Disordered" evidence="1">
    <location>
        <begin position="446"/>
        <end position="496"/>
    </location>
</feature>
<feature type="compositionally biased region" description="Acidic residues" evidence="1">
    <location>
        <begin position="481"/>
        <end position="491"/>
    </location>
</feature>
<dbReference type="EMBL" id="DF845277">
    <property type="protein sequence ID" value="GAT49142.1"/>
    <property type="molecule type" value="Genomic_DNA"/>
</dbReference>
<dbReference type="Proteomes" id="UP000815677">
    <property type="component" value="Unassembled WGS sequence"/>
</dbReference>
<evidence type="ECO:0000313" key="3">
    <source>
        <dbReference type="Proteomes" id="UP000815677"/>
    </source>
</evidence>